<dbReference type="RefSeq" id="WP_119111263.1">
    <property type="nucleotide sequence ID" value="NZ_CBCSEO010000008.1"/>
</dbReference>
<dbReference type="EMBL" id="QWVT01000007">
    <property type="protein sequence ID" value="RID88345.1"/>
    <property type="molecule type" value="Genomic_DNA"/>
</dbReference>
<proteinExistence type="predicted"/>
<name>A0A398BDS9_9BACI</name>
<evidence type="ECO:0000313" key="3">
    <source>
        <dbReference type="Proteomes" id="UP000265816"/>
    </source>
</evidence>
<comment type="caution">
    <text evidence="2">The sequence shown here is derived from an EMBL/GenBank/DDBJ whole genome shotgun (WGS) entry which is preliminary data.</text>
</comment>
<dbReference type="Pfam" id="PF12746">
    <property type="entry name" value="GNAT_acetyltran"/>
    <property type="match status" value="1"/>
</dbReference>
<evidence type="ECO:0000259" key="1">
    <source>
        <dbReference type="PROSITE" id="PS51186"/>
    </source>
</evidence>
<reference evidence="2 3" key="1">
    <citation type="submission" date="2018-08" db="EMBL/GenBank/DDBJ databases">
        <title>Bacillus jemisoniae sp. nov., Bacillus chryseoplanitiae sp. nov., Bacillus resnikiae sp. nov., and Bacillus frankliniae sp. nov., isolated from Viking spacecraft and associated surfaces.</title>
        <authorList>
            <person name="Seuylemezian A."/>
            <person name="Vaishampayan P."/>
        </authorList>
    </citation>
    <scope>NUCLEOTIDE SEQUENCE [LARGE SCALE GENOMIC DNA]</scope>
    <source>
        <strain evidence="2 3">JJ-247</strain>
    </source>
</reference>
<dbReference type="SUPFAM" id="SSF55729">
    <property type="entry name" value="Acyl-CoA N-acyltransferases (Nat)"/>
    <property type="match status" value="1"/>
</dbReference>
<keyword evidence="3" id="KW-1185">Reference proteome</keyword>
<dbReference type="GO" id="GO:0016747">
    <property type="term" value="F:acyltransferase activity, transferring groups other than amino-acyl groups"/>
    <property type="evidence" value="ECO:0007669"/>
    <property type="project" value="InterPro"/>
</dbReference>
<dbReference type="AlphaFoldDB" id="A0A398BDS9"/>
<dbReference type="InterPro" id="IPR016181">
    <property type="entry name" value="Acyl_CoA_acyltransferase"/>
</dbReference>
<dbReference type="InterPro" id="IPR027365">
    <property type="entry name" value="GNAT_acetyltra_YdfB-like"/>
</dbReference>
<dbReference type="Gene3D" id="3.40.630.30">
    <property type="match status" value="1"/>
</dbReference>
<evidence type="ECO:0000313" key="2">
    <source>
        <dbReference type="EMBL" id="RID88345.1"/>
    </source>
</evidence>
<dbReference type="OrthoDB" id="248489at2"/>
<feature type="domain" description="N-acetyltransferase" evidence="1">
    <location>
        <begin position="130"/>
        <end position="260"/>
    </location>
</feature>
<gene>
    <name evidence="2" type="ORF">D1970_02305</name>
</gene>
<dbReference type="PROSITE" id="PS51186">
    <property type="entry name" value="GNAT"/>
    <property type="match status" value="1"/>
</dbReference>
<accession>A0A398BDS9</accession>
<sequence>MIKKLKEEDNAQLSEFLAEERSMNLFIIGDIEAFGYDTDFQELWGDFSESGKLRAVLLRYFEMFIPYAKGPFDVEGFGNIIKKCCSSPILSGKKEIAEQFEHMSGLNLGEKNETYFAELLSLSEIGTSDHSIKKATIEDIDRIIGLRSSIGEFKMGPNARDLLLKTFESKTGRTYYMEEEGRMIASASTTAESSNAAMIVAVCSLKEYRRQGFATAVMQRLICDMLAENKVLCLFYSNPKAGRIYKRLGFKDIGMWTMFR</sequence>
<dbReference type="CDD" id="cd04301">
    <property type="entry name" value="NAT_SF"/>
    <property type="match status" value="1"/>
</dbReference>
<dbReference type="Proteomes" id="UP000265816">
    <property type="component" value="Unassembled WGS sequence"/>
</dbReference>
<dbReference type="InterPro" id="IPR000182">
    <property type="entry name" value="GNAT_dom"/>
</dbReference>
<organism evidence="2 3">
    <name type="scientific">Mesobacillus zeae</name>
    <dbReference type="NCBI Taxonomy" id="1917180"/>
    <lineage>
        <taxon>Bacteria</taxon>
        <taxon>Bacillati</taxon>
        <taxon>Bacillota</taxon>
        <taxon>Bacilli</taxon>
        <taxon>Bacillales</taxon>
        <taxon>Bacillaceae</taxon>
        <taxon>Mesobacillus</taxon>
    </lineage>
</organism>
<protein>
    <submittedName>
        <fullName evidence="2">GNAT family N-acetyltransferase</fullName>
    </submittedName>
</protein>
<keyword evidence="2" id="KW-0808">Transferase</keyword>